<reference evidence="3 4" key="1">
    <citation type="journal article" date="2014" name="PLoS Genet.">
        <title>Phylogenetically driven sequencing of extremely halophilic archaea reveals strategies for static and dynamic osmo-response.</title>
        <authorList>
            <person name="Becker E.A."/>
            <person name="Seitzer P.M."/>
            <person name="Tritt A."/>
            <person name="Larsen D."/>
            <person name="Krusor M."/>
            <person name="Yao A.I."/>
            <person name="Wu D."/>
            <person name="Madern D."/>
            <person name="Eisen J.A."/>
            <person name="Darling A.E."/>
            <person name="Facciotti M.T."/>
        </authorList>
    </citation>
    <scope>NUCLEOTIDE SEQUENCE [LARGE SCALE GENOMIC DNA]</scope>
    <source>
        <strain evidence="3 4">JCM 10879</strain>
    </source>
</reference>
<dbReference type="RefSeq" id="WP_006673520.1">
    <property type="nucleotide sequence ID" value="NZ_AOMA01000126.1"/>
</dbReference>
<feature type="region of interest" description="Disordered" evidence="1">
    <location>
        <begin position="281"/>
        <end position="311"/>
    </location>
</feature>
<evidence type="ECO:0000259" key="2">
    <source>
        <dbReference type="Pfam" id="PF04015"/>
    </source>
</evidence>
<feature type="region of interest" description="Disordered" evidence="1">
    <location>
        <begin position="1"/>
        <end position="33"/>
    </location>
</feature>
<organism evidence="3 4">
    <name type="scientific">Halobiforma nitratireducens JCM 10879</name>
    <dbReference type="NCBI Taxonomy" id="1227454"/>
    <lineage>
        <taxon>Archaea</taxon>
        <taxon>Methanobacteriati</taxon>
        <taxon>Methanobacteriota</taxon>
        <taxon>Stenosarchaea group</taxon>
        <taxon>Halobacteria</taxon>
        <taxon>Halobacteriales</taxon>
        <taxon>Natrialbaceae</taxon>
        <taxon>Halobiforma</taxon>
    </lineage>
</organism>
<dbReference type="InterPro" id="IPR007160">
    <property type="entry name" value="DUF362"/>
</dbReference>
<name>M0LP39_9EURY</name>
<sequence length="336" mass="34899">MTSGDGPVRLTTIEDGRESATGTGASDSPAGWTPDVEQRLARLEPAVAALLANGPTLPVDAERVVVVPDTHYPFHPSTGMVTDPAVVAAVTAVLRRDRPGVELAVAGASDEYLPFDRTTEYLGYPDALERAGVDADLVDLAEDRRVLEPVAVGDRSTELRVPQRLADDAVVVVPTLRPTESGHVAGGMRTLARLVGDGASGVGAAATEEPTTIVGAVQAVEPAFSVLDAATAYGGRTRASDVLLSGPPAAVDALGASLLERDLAEDRALSAAFEGRELSIDVEPVGDPPTLETLRERTPDGELPPSDETHPAVSVAYRLYAAVGGDAVPPQLEARR</sequence>
<evidence type="ECO:0000256" key="1">
    <source>
        <dbReference type="SAM" id="MobiDB-lite"/>
    </source>
</evidence>
<evidence type="ECO:0000313" key="4">
    <source>
        <dbReference type="Proteomes" id="UP000011607"/>
    </source>
</evidence>
<protein>
    <recommendedName>
        <fullName evidence="2">DUF362 domain-containing protein</fullName>
    </recommendedName>
</protein>
<feature type="domain" description="DUF362" evidence="2">
    <location>
        <begin position="64"/>
        <end position="256"/>
    </location>
</feature>
<dbReference type="STRING" id="1227454.C446_13074"/>
<evidence type="ECO:0000313" key="3">
    <source>
        <dbReference type="EMBL" id="EMA35266.1"/>
    </source>
</evidence>
<proteinExistence type="predicted"/>
<dbReference type="EMBL" id="AOMA01000126">
    <property type="protein sequence ID" value="EMA35266.1"/>
    <property type="molecule type" value="Genomic_DNA"/>
</dbReference>
<gene>
    <name evidence="3" type="ORF">C446_13074</name>
</gene>
<dbReference type="AlphaFoldDB" id="M0LP39"/>
<dbReference type="OrthoDB" id="346231at2157"/>
<dbReference type="PATRIC" id="fig|1227454.3.peg.2687"/>
<accession>M0LP39</accession>
<keyword evidence="4" id="KW-1185">Reference proteome</keyword>
<dbReference type="Proteomes" id="UP000011607">
    <property type="component" value="Unassembled WGS sequence"/>
</dbReference>
<comment type="caution">
    <text evidence="3">The sequence shown here is derived from an EMBL/GenBank/DDBJ whole genome shotgun (WGS) entry which is preliminary data.</text>
</comment>
<dbReference type="eggNOG" id="arCOG02447">
    <property type="taxonomic scope" value="Archaea"/>
</dbReference>
<dbReference type="Pfam" id="PF04015">
    <property type="entry name" value="DUF362"/>
    <property type="match status" value="1"/>
</dbReference>